<name>A0A166HWH3_SECCO</name>
<accession>A0A166HWH3</accession>
<protein>
    <submittedName>
        <fullName evidence="1">Uncharacterized protein</fullName>
    </submittedName>
</protein>
<comment type="caution">
    <text evidence="1">The sequence shown here is derived from an EMBL/GenBank/DDBJ whole genome shotgun (WGS) entry which is preliminary data.</text>
</comment>
<dbReference type="EMBL" id="JYDC01000004">
    <property type="protein sequence ID" value="KZL43290.1"/>
    <property type="molecule type" value="Genomic_DNA"/>
</dbReference>
<reference evidence="1 2" key="1">
    <citation type="submission" date="2015-02" db="EMBL/GenBank/DDBJ databases">
        <title>Draft genome sequence of Lactobacillus collinoides CUPV2371 isolated from a natural cider, the first genome sequence of a strain of this species.</title>
        <authorList>
            <person name="Puertas A.I."/>
            <person name="Spano G."/>
            <person name="Capozzi V."/>
            <person name="Lamontanara A."/>
            <person name="Orru L."/>
            <person name="Duenas M.T."/>
        </authorList>
    </citation>
    <scope>NUCLEOTIDE SEQUENCE [LARGE SCALE GENOMIC DNA]</scope>
    <source>
        <strain evidence="1 2">237</strain>
    </source>
</reference>
<dbReference type="AlphaFoldDB" id="A0A166HWH3"/>
<evidence type="ECO:0000313" key="2">
    <source>
        <dbReference type="Proteomes" id="UP000076480"/>
    </source>
</evidence>
<keyword evidence="2" id="KW-1185">Reference proteome</keyword>
<dbReference type="Proteomes" id="UP000076480">
    <property type="component" value="Unassembled WGS sequence"/>
</dbReference>
<dbReference type="PATRIC" id="fig|33960.6.peg.2266"/>
<proteinExistence type="predicted"/>
<evidence type="ECO:0000313" key="1">
    <source>
        <dbReference type="EMBL" id="KZL43290.1"/>
    </source>
</evidence>
<gene>
    <name evidence="1" type="ORF">TY91_00455</name>
</gene>
<sequence length="263" mass="30263">MSNGYLRLSGVTDEYNKQVQQTGYLAVADLRTEDVVAVESEPARVAWANVFALVNVSQYWVAGEQPYRTIVIMQDNRVFKLIQSIQRLMTLIEDQRLLKLDAHIRKLIAPALGLHRNLPYVAGDLCLVPVTPRVRSNNSWVHWQSDEMNWDYRQDGTMLTREGCVPLLWAVSDEIIKRRIRDCSRLVSFLQSYGQKLRLGKLGHEAIRVTVSPVSDVQDVDQRVTYNWAMRVMMSLSQQVEEKVLSLALREIQQGDYSRMPEV</sequence>
<organism evidence="1 2">
    <name type="scientific">Secundilactobacillus collinoides</name>
    <name type="common">Lactobacillus collinoides</name>
    <dbReference type="NCBI Taxonomy" id="33960"/>
    <lineage>
        <taxon>Bacteria</taxon>
        <taxon>Bacillati</taxon>
        <taxon>Bacillota</taxon>
        <taxon>Bacilli</taxon>
        <taxon>Lactobacillales</taxon>
        <taxon>Lactobacillaceae</taxon>
        <taxon>Secundilactobacillus</taxon>
    </lineage>
</organism>